<dbReference type="AlphaFoldDB" id="A0AB73T4G7"/>
<comment type="caution">
    <text evidence="2">The sequence shown here is derived from an EMBL/GenBank/DDBJ whole genome shotgun (WGS) entry which is preliminary data.</text>
</comment>
<dbReference type="Gene3D" id="3.40.50.880">
    <property type="match status" value="1"/>
</dbReference>
<feature type="domain" description="Beta-galactosidase trimerisation" evidence="1">
    <location>
        <begin position="374"/>
        <end position="437"/>
    </location>
</feature>
<dbReference type="CDD" id="cd03143">
    <property type="entry name" value="A4_beta-galactosidase_middle_domain"/>
    <property type="match status" value="1"/>
</dbReference>
<proteinExistence type="predicted"/>
<protein>
    <submittedName>
        <fullName evidence="2">Beta-galactosidase-like protein</fullName>
    </submittedName>
</protein>
<evidence type="ECO:0000259" key="1">
    <source>
        <dbReference type="Pfam" id="PF08532"/>
    </source>
</evidence>
<organism evidence="2 3">
    <name type="scientific">Murimonas intestini</name>
    <dbReference type="NCBI Taxonomy" id="1337051"/>
    <lineage>
        <taxon>Bacteria</taxon>
        <taxon>Bacillati</taxon>
        <taxon>Bacillota</taxon>
        <taxon>Clostridia</taxon>
        <taxon>Lachnospirales</taxon>
        <taxon>Lachnospiraceae</taxon>
        <taxon>Murimonas</taxon>
    </lineage>
</organism>
<dbReference type="InterPro" id="IPR028212">
    <property type="entry name" value="GHL6"/>
</dbReference>
<evidence type="ECO:0000313" key="3">
    <source>
        <dbReference type="Proteomes" id="UP000245412"/>
    </source>
</evidence>
<dbReference type="Gene3D" id="3.20.20.80">
    <property type="entry name" value="Glycosidases"/>
    <property type="match status" value="1"/>
</dbReference>
<dbReference type="EMBL" id="QGGY01000006">
    <property type="protein sequence ID" value="PWJ75669.1"/>
    <property type="molecule type" value="Genomic_DNA"/>
</dbReference>
<dbReference type="RefSeq" id="WP_109626593.1">
    <property type="nucleotide sequence ID" value="NZ_JANKBI010000004.1"/>
</dbReference>
<dbReference type="Pfam" id="PF08532">
    <property type="entry name" value="Glyco_hydro_42M"/>
    <property type="match status" value="1"/>
</dbReference>
<dbReference type="GO" id="GO:0005975">
    <property type="term" value="P:carbohydrate metabolic process"/>
    <property type="evidence" value="ECO:0007669"/>
    <property type="project" value="InterPro"/>
</dbReference>
<dbReference type="Proteomes" id="UP000245412">
    <property type="component" value="Unassembled WGS sequence"/>
</dbReference>
<dbReference type="Pfam" id="PF14871">
    <property type="entry name" value="GHL6"/>
    <property type="match status" value="1"/>
</dbReference>
<dbReference type="InterPro" id="IPR017853">
    <property type="entry name" value="GH"/>
</dbReference>
<evidence type="ECO:0000313" key="2">
    <source>
        <dbReference type="EMBL" id="PWJ75669.1"/>
    </source>
</evidence>
<dbReference type="InterPro" id="IPR029062">
    <property type="entry name" value="Class_I_gatase-like"/>
</dbReference>
<name>A0AB73T4G7_9FIRM</name>
<sequence length="659" mass="74300">MVQLSPRQVHLDFHTSPAIDGIGEEFSRENFQAALKEGNLSSITVFAKCHHGQCYYPTKVGTMHPGLKFDLLGEMVDAAHEIGVKAPIYITAGWSAMDAENHPEWCGRKKDGSISASNYDFSCGPDDPKPACSWIDLCLNDGSYARHIYDITQEVCDRYEHVDGLFYDICFIREACYCDECVAGMKEMGLDPSNEEDAKKYYVIKHQDFMRKCGEILHKKHPEASIFFNSGGAEPNMPEYHDGSTHFEMEDLPTSWGGYDKMPFRAKFFERTGKSYLGMTGKFHTDWGEFGGFKPGEALKFEVASMMTYGARCSIGDQMHPSGKMDMETYRNIGYAYNYAQKIEEYSLHGRPTAKLGIYLSKNDTSNEGTAKMLLESQIDFDIVYQDHFEEFDTVILPDYVELSDGAVEKLQEFLKAGGKLLFTGESLVKDGKFQIDAGIRYEGNYGYEKDYLLIGDELGEGTVRSPFLAYSPAVKVEVEEGDVLANVMLPYFGRTYGKYCSHKNTPYNPADYDHAAAVQNGNIMYLAHKMGEIYKGYGSVYHRRYFINALRRLYGAQAFEVKMPSAGRAAMRYQAEEGRYCLSLLYASPITRGAVEVIEDMPPLYNVPVKIHVPEKITRVVTAVSGEEIPFTRDNGTVEFCVPYVQCHQMVVLETEQA</sequence>
<dbReference type="SUPFAM" id="SSF52317">
    <property type="entry name" value="Class I glutamine amidotransferase-like"/>
    <property type="match status" value="1"/>
</dbReference>
<dbReference type="SUPFAM" id="SSF51445">
    <property type="entry name" value="(Trans)glycosidases"/>
    <property type="match status" value="1"/>
</dbReference>
<dbReference type="GO" id="GO:0004565">
    <property type="term" value="F:beta-galactosidase activity"/>
    <property type="evidence" value="ECO:0007669"/>
    <property type="project" value="InterPro"/>
</dbReference>
<keyword evidence="3" id="KW-1185">Reference proteome</keyword>
<accession>A0AB73T4G7</accession>
<reference evidence="2 3" key="1">
    <citation type="submission" date="2018-05" db="EMBL/GenBank/DDBJ databases">
        <authorList>
            <person name="Goeker M."/>
            <person name="Huntemann M."/>
            <person name="Clum A."/>
            <person name="Pillay M."/>
            <person name="Palaniappan K."/>
            <person name="Varghese N."/>
            <person name="Mikhailova N."/>
            <person name="Stamatis D."/>
            <person name="Reddy T."/>
            <person name="Daum C."/>
            <person name="Shapiro N."/>
            <person name="Ivanova N."/>
            <person name="Kyrpides N."/>
            <person name="Woyke T."/>
        </authorList>
    </citation>
    <scope>NUCLEOTIDE SEQUENCE [LARGE SCALE GENOMIC DNA]</scope>
    <source>
        <strain evidence="2 3">DSM 26524</strain>
    </source>
</reference>
<dbReference type="InterPro" id="IPR013738">
    <property type="entry name" value="Beta_galactosidase_Trimer"/>
</dbReference>
<gene>
    <name evidence="2" type="ORF">C7383_106239</name>
</gene>